<dbReference type="PANTHER" id="PTHR15239:SF6">
    <property type="entry name" value="RIBOSOME QUALITY CONTROL COMPLEX SUBUNIT NEMF"/>
    <property type="match status" value="1"/>
</dbReference>
<dbReference type="RefSeq" id="WP_011993674.1">
    <property type="nucleotide sequence ID" value="NC_009718.1"/>
</dbReference>
<dbReference type="EMBL" id="CP000771">
    <property type="protein sequence ID" value="ABS60354.1"/>
    <property type="molecule type" value="Genomic_DNA"/>
</dbReference>
<dbReference type="KEGG" id="fno:Fnod_0490"/>
<proteinExistence type="predicted"/>
<reference evidence="3 4" key="2">
    <citation type="journal article" date="2009" name="Proc. Natl. Acad. Sci. U.S.A.">
        <title>On the chimeric nature, thermophilic origin, and phylogenetic placement of the Thermotogales.</title>
        <authorList>
            <person name="Zhaxybayeva O."/>
            <person name="Swithers K.S."/>
            <person name="Lapierre P."/>
            <person name="Fournier G.P."/>
            <person name="Bickhart D.M."/>
            <person name="DeBoy R.T."/>
            <person name="Nelson K.E."/>
            <person name="Nesbo C.L."/>
            <person name="Doolittle W.F."/>
            <person name="Gogarten J.P."/>
            <person name="Noll K.M."/>
        </authorList>
    </citation>
    <scope>NUCLEOTIDE SEQUENCE [LARGE SCALE GENOMIC DNA]</scope>
    <source>
        <strain evidence="4">ATCC 35602 / DSM 5306 / Rt17-B1</strain>
    </source>
</reference>
<evidence type="ECO:0000313" key="4">
    <source>
        <dbReference type="Proteomes" id="UP000002415"/>
    </source>
</evidence>
<dbReference type="OrthoDB" id="9766163at2"/>
<dbReference type="PANTHER" id="PTHR15239">
    <property type="entry name" value="NUCLEAR EXPORT MEDIATOR FACTOR NEMF"/>
    <property type="match status" value="1"/>
</dbReference>
<dbReference type="Proteomes" id="UP000002415">
    <property type="component" value="Chromosome"/>
</dbReference>
<protein>
    <submittedName>
        <fullName evidence="3">Fibronectin-binding A domain protein</fullName>
    </submittedName>
</protein>
<dbReference type="eggNOG" id="COG1293">
    <property type="taxonomic scope" value="Bacteria"/>
</dbReference>
<dbReference type="GO" id="GO:0072344">
    <property type="term" value="P:rescue of stalled ribosome"/>
    <property type="evidence" value="ECO:0007669"/>
    <property type="project" value="TreeGrafter"/>
</dbReference>
<keyword evidence="1" id="KW-0175">Coiled coil</keyword>
<sequence>MPYDGFVMRGTVEQIAKKIVGFNLRNVYLSKHILYFSFDNGDLKVSLNPNFSYISFVNHFVEDPEKNNFVEFLRSRIRGAKVVDFSNIQYERTVVLELKKIDEIGVVHNYVLYFDIMGKHSNAIIVENSEILEAFKRVQTKFRNIFPGEKFVLYPSDKLTIDEIDSFDKLKSVFEGFYDKKKSLVEFIYTKFQGFSKVTAEEVLYRSELDNKSLSEVSLEDLKRVYEILISVKEELKEGTLRLYYEDEKPKDISVIRLHQYRDEKKCSEFVKCVNEYFEYVEVKDKITEKRNQLISVVKSKIDHYENLLSELERELEECKDADKYRKYGELIKAYSYQINCGEEMASLYDWESDSHVSVPLEKNLSPIENSVKYFNLYSKLKRKAKGIEERKEILSKELSYLQQLQLTIENAEGLEELFEIEDEMVENGLIKKKVDKKGKKKSEQVSEPRKYVYNGFTILVGKNNRQNDELVVRSSDNDIWLHVQGMPGAHVVIKTNGKSVDEDTLYYAARLAATYSKGRYSSNVPIDYTYIKYVKKVRGLKPGLVLYSNFKTLFVDPIQR</sequence>
<evidence type="ECO:0000259" key="2">
    <source>
        <dbReference type="Pfam" id="PF05670"/>
    </source>
</evidence>
<feature type="coiled-coil region" evidence="1">
    <location>
        <begin position="295"/>
        <end position="325"/>
    </location>
</feature>
<dbReference type="AlphaFoldDB" id="A7HKC1"/>
<dbReference type="InterPro" id="IPR051608">
    <property type="entry name" value="RQC_Subunit_NEMF"/>
</dbReference>
<dbReference type="Pfam" id="PF05670">
    <property type="entry name" value="NFACT-R_1"/>
    <property type="match status" value="1"/>
</dbReference>
<gene>
    <name evidence="3" type="ordered locus">Fnod_0490</name>
</gene>
<dbReference type="HOGENOM" id="CLU_022481_2_1_0"/>
<organism evidence="3 4">
    <name type="scientific">Fervidobacterium nodosum (strain ATCC 35602 / DSM 5306 / Rt17-B1)</name>
    <dbReference type="NCBI Taxonomy" id="381764"/>
    <lineage>
        <taxon>Bacteria</taxon>
        <taxon>Thermotogati</taxon>
        <taxon>Thermotogota</taxon>
        <taxon>Thermotogae</taxon>
        <taxon>Thermotogales</taxon>
        <taxon>Fervidobacteriaceae</taxon>
        <taxon>Fervidobacterium</taxon>
    </lineage>
</organism>
<dbReference type="GO" id="GO:0000049">
    <property type="term" value="F:tRNA binding"/>
    <property type="evidence" value="ECO:0007669"/>
    <property type="project" value="TreeGrafter"/>
</dbReference>
<name>A7HKC1_FERNB</name>
<dbReference type="STRING" id="381764.Fnod_0490"/>
<dbReference type="GO" id="GO:1990112">
    <property type="term" value="C:RQC complex"/>
    <property type="evidence" value="ECO:0007669"/>
    <property type="project" value="TreeGrafter"/>
</dbReference>
<dbReference type="Pfam" id="PF05833">
    <property type="entry name" value="NFACT_N"/>
    <property type="match status" value="1"/>
</dbReference>
<reference evidence="3 4" key="1">
    <citation type="submission" date="2007-07" db="EMBL/GenBank/DDBJ databases">
        <title>Complete sequence of Fervidobacterium nodosum Rt17-B1.</title>
        <authorList>
            <consortium name="US DOE Joint Genome Institute"/>
            <person name="Copeland A."/>
            <person name="Lucas S."/>
            <person name="Lapidus A."/>
            <person name="Barry K."/>
            <person name="Glavina del Rio T."/>
            <person name="Dalin E."/>
            <person name="Tice H."/>
            <person name="Pitluck S."/>
            <person name="Saunders E."/>
            <person name="Brettin T."/>
            <person name="Bruce D."/>
            <person name="Detter J.C."/>
            <person name="Han C."/>
            <person name="Schmutz J."/>
            <person name="Larimer F."/>
            <person name="Land M."/>
            <person name="Hauser L."/>
            <person name="Kyrpides N."/>
            <person name="Mikhailova N."/>
            <person name="Nelson K."/>
            <person name="Gogarten J.P."/>
            <person name="Noll K."/>
            <person name="Richardson P."/>
        </authorList>
    </citation>
    <scope>NUCLEOTIDE SEQUENCE [LARGE SCALE GENOMIC DNA]</scope>
    <source>
        <strain evidence="4">ATCC 35602 / DSM 5306 / Rt17-B1</strain>
    </source>
</reference>
<dbReference type="Gene3D" id="2.30.310.10">
    <property type="entry name" value="ibrinogen binding protein from staphylococcus aureus domain"/>
    <property type="match status" value="1"/>
</dbReference>
<dbReference type="GO" id="GO:0043023">
    <property type="term" value="F:ribosomal large subunit binding"/>
    <property type="evidence" value="ECO:0007669"/>
    <property type="project" value="TreeGrafter"/>
</dbReference>
<keyword evidence="4" id="KW-1185">Reference proteome</keyword>
<feature type="coiled-coil region" evidence="1">
    <location>
        <begin position="378"/>
        <end position="422"/>
    </location>
</feature>
<evidence type="ECO:0000313" key="3">
    <source>
        <dbReference type="EMBL" id="ABS60354.1"/>
    </source>
</evidence>
<feature type="domain" description="NFACT RNA-binding" evidence="2">
    <location>
        <begin position="455"/>
        <end position="548"/>
    </location>
</feature>
<dbReference type="InterPro" id="IPR008532">
    <property type="entry name" value="NFACT_RNA-bd"/>
</dbReference>
<evidence type="ECO:0000256" key="1">
    <source>
        <dbReference type="SAM" id="Coils"/>
    </source>
</evidence>
<accession>A7HKC1</accession>